<evidence type="ECO:0000256" key="1">
    <source>
        <dbReference type="SAM" id="MobiDB-lite"/>
    </source>
</evidence>
<dbReference type="PANTHER" id="PTHR38760:SF1">
    <property type="entry name" value="ADENYLATE CYCLASE"/>
    <property type="match status" value="1"/>
</dbReference>
<accession>A0A3A1YUA3</accession>
<evidence type="ECO:0000259" key="2">
    <source>
        <dbReference type="Pfam" id="PF12633"/>
    </source>
</evidence>
<organism evidence="3 4">
    <name type="scientific">Psittacicella hinzii</name>
    <dbReference type="NCBI Taxonomy" id="2028575"/>
    <lineage>
        <taxon>Bacteria</taxon>
        <taxon>Pseudomonadati</taxon>
        <taxon>Pseudomonadota</taxon>
        <taxon>Gammaproteobacteria</taxon>
        <taxon>Pasteurellales</taxon>
        <taxon>Psittacicellaceae</taxon>
        <taxon>Psittacicella</taxon>
    </lineage>
</organism>
<dbReference type="SUPFAM" id="SSF81301">
    <property type="entry name" value="Nucleotidyltransferase"/>
    <property type="match status" value="1"/>
</dbReference>
<dbReference type="InterPro" id="IPR024685">
    <property type="entry name" value="Adenylate_cyclase_1_N"/>
</dbReference>
<proteinExistence type="predicted"/>
<dbReference type="InterPro" id="IPR043519">
    <property type="entry name" value="NT_sf"/>
</dbReference>
<evidence type="ECO:0000313" key="3">
    <source>
        <dbReference type="EMBL" id="RIY40014.1"/>
    </source>
</evidence>
<feature type="region of interest" description="Disordered" evidence="1">
    <location>
        <begin position="381"/>
        <end position="407"/>
    </location>
</feature>
<dbReference type="RefSeq" id="WP_119530171.1">
    <property type="nucleotide sequence ID" value="NZ_JBHSSP010000027.1"/>
</dbReference>
<name>A0A3A1YUA3_9GAMM</name>
<protein>
    <recommendedName>
        <fullName evidence="2">Adenylate cyclase class-I N-terminal domain-containing protein</fullName>
    </recommendedName>
</protein>
<keyword evidence="4" id="KW-1185">Reference proteome</keyword>
<dbReference type="Proteomes" id="UP000265916">
    <property type="component" value="Unassembled WGS sequence"/>
</dbReference>
<feature type="region of interest" description="Disordered" evidence="1">
    <location>
        <begin position="2652"/>
        <end position="2684"/>
    </location>
</feature>
<dbReference type="Pfam" id="PF01295">
    <property type="entry name" value="Adenylate_cycl"/>
    <property type="match status" value="2"/>
</dbReference>
<dbReference type="GO" id="GO:0006171">
    <property type="term" value="P:cAMP biosynthetic process"/>
    <property type="evidence" value="ECO:0007669"/>
    <property type="project" value="InterPro"/>
</dbReference>
<gene>
    <name evidence="3" type="ORF">CKF58_01225</name>
</gene>
<feature type="domain" description="Adenylate cyclase class-I N-terminal" evidence="2">
    <location>
        <begin position="20"/>
        <end position="209"/>
    </location>
</feature>
<dbReference type="GO" id="GO:0004016">
    <property type="term" value="F:adenylate cyclase activity"/>
    <property type="evidence" value="ECO:0007669"/>
    <property type="project" value="InterPro"/>
</dbReference>
<dbReference type="Pfam" id="PF12633">
    <property type="entry name" value="Adenyl_cycl_N"/>
    <property type="match status" value="1"/>
</dbReference>
<dbReference type="PANTHER" id="PTHR38760">
    <property type="entry name" value="ADENYLATE CYCLASE"/>
    <property type="match status" value="1"/>
</dbReference>
<evidence type="ECO:0000313" key="4">
    <source>
        <dbReference type="Proteomes" id="UP000265916"/>
    </source>
</evidence>
<dbReference type="OrthoDB" id="5571448at2"/>
<reference evidence="3 4" key="1">
    <citation type="submission" date="2017-08" db="EMBL/GenBank/DDBJ databases">
        <title>Reclassification of Bisgaard taxon 37 and 44.</title>
        <authorList>
            <person name="Christensen H."/>
        </authorList>
    </citation>
    <scope>NUCLEOTIDE SEQUENCE [LARGE SCALE GENOMIC DNA]</scope>
    <source>
        <strain evidence="3 4">111</strain>
    </source>
</reference>
<feature type="compositionally biased region" description="Low complexity" evidence="1">
    <location>
        <begin position="385"/>
        <end position="406"/>
    </location>
</feature>
<dbReference type="InterPro" id="IPR000274">
    <property type="entry name" value="Adenylate_cyclase_1"/>
</dbReference>
<comment type="caution">
    <text evidence="3">The sequence shown here is derived from an EMBL/GenBank/DDBJ whole genome shotgun (WGS) entry which is preliminary data.</text>
</comment>
<sequence>MTKVGLTYKQAQKELSKNIVRMTDFHQRRYAFTLASKSANIREFLLQVPFILHFNPPGMRFYVPDAPHGVYNFIPLPQQLESFANYADVNYDQLTNPGTYTIEGVYVMGSASSVTFTADSDIDLWVVVSPELEAVKRQALHQKLEKMSQWLQAEHHVEASFYIVDCQHLLYNRHTNQTLADGGIREKIFLLDEFYRSATKLAGKWLLWYFLPEVKGYSYQEVKQAFIDFGLIHPCNWIDFGDMDLKLLSHQAFYANVLWLIYKGLQNPFKSFIKIGLLEAYFNEYPYTELVSVSMKRRILQQDEVTVTPPVARVPVTFASVTHKTSPTAATTAHIWKHGMFDATADSALSLQHAVNPHAQASIDTGGAAAWVKNRLAEKAHAHWQSQQQAQSASNSTSTTNATQATKPKAYKVSPLATTTAEIWTAGAINATIAKAAGLLVEDPSSTNKTPNVNDDYSFMHLYGTEQAASSTYFGIGFDAYEMVLDKVLAYLTSIGDTNRQYLAITSFLLKVNKLFQPSINRIMQRLKCHERKAIDYLLDNLSDFSDPYIKVPTDLRQMLIRLQQRYAINKIDLQIALRFKYWHIGELVKYTDDYKKALVRTYLSLYKFVLQIPSESKKAISFTDKQELQAIEQAVVSLFVHHRNQIMIYNRYPELDLSEPFLYFGWFDNQQDASNIVWYVVNVDKHNPLANAERKHLEINYDLISLVCWCYFNGLITAKTRIQLKQNPYFNQEMLVNLIKGLRNRGNLGSYFGRLSRAVSDYLFEDNQVYRDPVTGLMAQGKGHVSANSVNPTTISAINHIPAVNKIFREQTPAFLQPKSHKENTNLAPSLDTVVQDFVTSEELKEQMRNQGMLTWEEDKRDAHIAYSTLVDLSTPELPVNATQLVTSASSELVANANEALGLNEEASKEVTASNAGLSQSQFANAAVTITNSEQYELQETEEIVVSSYELSQEADKEQARVLSLAQEHKQETEQKSTAEETTSLHLVGVPVTPVQQPQVELEEQSKLTSLEEQDKITSLDLIATSDNASATIAAITDTVAPQLVMSLDNTSTQVKVEQVQVTSMVNLSRQDTYVSGSMKFPAGLALAVQEDVNLTDLMYLTKGKAVVSLHSSLANEDVCQMLVGAAVSLPVTDLSQTLTVDLYKAQLQARTELQTYPFMEVNTEHELQAVKPQGKLYAWKNAGPGQEIPIDTSYISDLKIESKFKGQGRVSFLVQDTHSKENSGFNAENSQQGLTLGGNASRATCLELAPKVDNSSVEKITCAATLAATKAWQAGGGLTAEPEQTTYTQDKAITTATFLATNLETITAQITLNSNQQGNKQAASHSNYLNNNLNPSLNNSNEQTTIALNPRSTNYAALLTQVIRESNQEQSEVISLTLPEITTEQVNSNEKVKPPKVLQIMQSISSFFYLFSVTSASNYWNNKPQAFVYHDLSKLAREYYASLALAPQGFMLKNYLPAVVSQGYTVKEIFLGITPAVQVTQAAAKAVAQLVKRTFTKEISYVSPTTDRSWYSYASLDQQAENAALPESGDLGYELAGRDIYAHAAALAAAQVMAQQVAQQLQAQVEQSKVASEQYYTSEVVNQEKKSALEIVTLLRNRAKCLDGRIFEYIKDKVTANSINNADEVNSNNSQTDFGKHEQGLATAEKAQLVNDSTLVSDEQAAVTDDVQTQVKHKQAANTEPTAVEHEQTEHAKAASTITALHARVTAPYSSTPYPRRIYTRMGINLNLAHHYLQGEAVQHTEETSTVANHDIEREQPISNELLHVEVVAAPRGEERENAARTLSARANPSFASVEQELANSDVVTSQVVSQEVNALENATANKKSSQLNLAQDDNSSKADPLQGIANALETLAQDNDLIRQQTKGYNTLFQQKVVNEKGESQTHSVSLQPLTTEVENAIATVFSEQATAAYVHTAVPETPGAHADGHVTYGQVHLRDLSPAADHMDLPNFHMQTAWQKLQTQAQAENINLGQQVYPLTQIAGTTDNWELLLSYAAAADSYNLWQVQAHEHAQASLAQRLANAGDQARDRALQAANLVAVATASSALTQGYTASPDQSHIANYITNAKLTDHEVNNQLAEHEQASEQQTPASINFRSWYELPSAKSPQSLTQLRSGLQQETKIVVPISAESEILAAQVLDELGIIGLNVPTTVDEQVYGDIASKDRNTVSVDEVVGRTNAVAETTNVEGAVSVSSSVGNNKYENLEGQQPTILQTGEVNPLATESTSNSQADNAALFVSTDVYLTANTEQEEGKGTATEVISDTTADATTESRIDAAVVETTAETPVVATTETTVDTTAQTTDQTTANSSHYESYSPLPSLYNRTVRNGYALDNLARVTSALAKTSADSPKEADLKVEASVVPAPKPLSAYLLPVKGALHWYNYDPQLMLIVLAHFRDYRALNYNYINYLGNLIYAKVKICVTGKEQIRVYHQNLRYLTEDNILLELGTPVDYTLSDKLEVDVLATNAMTNNEFAHLLPPFSGAGAGLSSVTVLLDKNAQINPNGKQSLDAIAAAAVIPPLAPSFSTLSTESISTDPLTTDTRLQKYLNMLGNKQHTLAKPLIVDDDYDFVQTAKFMLPGFADHPTPTVESLNQALRGEVTMQSLPLQSPVNVALSNGNESLKAVTSSDLYGSGTNNNSSRQDNLRVNEAASTSFASTTNPESAASAANPASTASTASTSLGNTEQASTLVNVSETQVELQGKGNTQSLATAKHSAIKVATSANNLDAQSASQTEVIPAQDLETQATHALGQARRRVHNLTSQDQLVETVDALASSNQATFLTPELTSELTQVLTPLNSSLAISTPLASYAQVWKYKRQELLVNHVLQTAHIAGAQAAAHAAAASLEQTAAISPWLNHPEQLGQVIEVYPFVHGQKLYGLMHKVRLDPGIQAANLVSVPTAIGSYLGENCDTLEAIVRYAQPGLNARTEFAQVLRQRRLAVVNDLLTYALDFKRAQAYKYTVEHTSQDLPLPFSRDWNLINLRHLYQPYTSPSVSLARHLESFNALYLPSSLAAQDTPLSEFKVNLTDKQQAIIAPSTLTLDASKLNASKPPKAAVTKTTAANIALADLSTPLPRQSNDYLSPADLLNLNQATSSYGLEANLNLGALATHGEVDTEPLVLDLAQLQYTTRGKVNIDMGVLAQFKAAQTTKQEKTEVNSLITSPLAAELTNEQNQQLLVSNDTQQPDNGDKSAPIQTTISHLANIFATNYLDEAEQIASAYVFVKYLPQLTTPEIGNLRASLDLMQYSFARISSRLIEYFSLVYITKVGTYRNVRFTGQQALPHLIRYMQEHLGSKHKLPNISVHKLNGPNVSYINQLVLQAITQTLQEKQEAVRSARLEQEVKQQTLQLEFMAVYHVPQCLSPDLALGKVNSLIQGLTAQQQRVLSAVQAQQRLGIMQLWVEITPLSEVDMQYDLYLSTPDNLFYAYWQVQGFLEALLQDALWSVYPAASAQVLNLQVSLVEQDEQQQCRFTLIPEWSQVLI</sequence>
<dbReference type="CDD" id="cd05403">
    <property type="entry name" value="NT_KNTase_like"/>
    <property type="match status" value="1"/>
</dbReference>
<feature type="compositionally biased region" description="Low complexity" evidence="1">
    <location>
        <begin position="2657"/>
        <end position="2681"/>
    </location>
</feature>
<dbReference type="EMBL" id="NRJG01000020">
    <property type="protein sequence ID" value="RIY40014.1"/>
    <property type="molecule type" value="Genomic_DNA"/>
</dbReference>